<dbReference type="NCBIfam" id="NF006623">
    <property type="entry name" value="PRK09191.1"/>
    <property type="match status" value="1"/>
</dbReference>
<keyword evidence="3" id="KW-0175">Coiled coil</keyword>
<proteinExistence type="predicted"/>
<dbReference type="AlphaFoldDB" id="A0A059F8D3"/>
<dbReference type="PATRIC" id="fig|1280952.3.peg.2918"/>
<gene>
    <name evidence="5" type="ORF">HJA_14584</name>
</gene>
<dbReference type="SMART" id="SM00448">
    <property type="entry name" value="REC"/>
    <property type="match status" value="1"/>
</dbReference>
<dbReference type="Proteomes" id="UP000024816">
    <property type="component" value="Unassembled WGS sequence"/>
</dbReference>
<feature type="domain" description="Response regulatory" evidence="4">
    <location>
        <begin position="133"/>
        <end position="246"/>
    </location>
</feature>
<keyword evidence="6" id="KW-1185">Reference proteome</keyword>
<dbReference type="EMBL" id="ARYJ01000011">
    <property type="protein sequence ID" value="KCZ86836.1"/>
    <property type="molecule type" value="Genomic_DNA"/>
</dbReference>
<dbReference type="GO" id="GO:0000160">
    <property type="term" value="P:phosphorelay signal transduction system"/>
    <property type="evidence" value="ECO:0007669"/>
    <property type="project" value="InterPro"/>
</dbReference>
<dbReference type="Pfam" id="PF22029">
    <property type="entry name" value="PhyR_sigma2"/>
    <property type="match status" value="1"/>
</dbReference>
<feature type="coiled-coil region" evidence="3">
    <location>
        <begin position="105"/>
        <end position="132"/>
    </location>
</feature>
<dbReference type="InterPro" id="IPR053867">
    <property type="entry name" value="PhyR_sigma4"/>
</dbReference>
<evidence type="ECO:0000256" key="1">
    <source>
        <dbReference type="ARBA" id="ARBA00022553"/>
    </source>
</evidence>
<evidence type="ECO:0000256" key="2">
    <source>
        <dbReference type="PROSITE-ProRule" id="PRU00169"/>
    </source>
</evidence>
<evidence type="ECO:0000259" key="4">
    <source>
        <dbReference type="PROSITE" id="PS50110"/>
    </source>
</evidence>
<dbReference type="PANTHER" id="PTHR44591:SF3">
    <property type="entry name" value="RESPONSE REGULATORY DOMAIN-CONTAINING PROTEIN"/>
    <property type="match status" value="1"/>
</dbReference>
<dbReference type="SUPFAM" id="SSF52172">
    <property type="entry name" value="CheY-like"/>
    <property type="match status" value="1"/>
</dbReference>
<feature type="modified residue" description="4-aspartylphosphate" evidence="2">
    <location>
        <position position="183"/>
    </location>
</feature>
<protein>
    <submittedName>
        <fullName evidence="5">Two-component response regulator</fullName>
    </submittedName>
</protein>
<comment type="caution">
    <text evidence="5">The sequence shown here is derived from an EMBL/GenBank/DDBJ whole genome shotgun (WGS) entry which is preliminary data.</text>
</comment>
<reference evidence="5 6" key="1">
    <citation type="journal article" date="2014" name="Antonie Van Leeuwenhoek">
        <title>Hyphomonas beringensis sp. nov. and Hyphomonas chukchiensis sp. nov., isolated from surface seawater of the Bering Sea and Chukchi Sea.</title>
        <authorList>
            <person name="Li C."/>
            <person name="Lai Q."/>
            <person name="Li G."/>
            <person name="Dong C."/>
            <person name="Wang J."/>
            <person name="Liao Y."/>
            <person name="Shao Z."/>
        </authorList>
    </citation>
    <scope>NUCLEOTIDE SEQUENCE [LARGE SCALE GENOMIC DNA]</scope>
    <source>
        <strain evidence="5 6">VP2</strain>
    </source>
</reference>
<dbReference type="InterPro" id="IPR053866">
    <property type="entry name" value="PhyR_sigma2"/>
</dbReference>
<evidence type="ECO:0000313" key="5">
    <source>
        <dbReference type="EMBL" id="KCZ86836.1"/>
    </source>
</evidence>
<keyword evidence="1 2" id="KW-0597">Phosphoprotein</keyword>
<dbReference type="Gene3D" id="1.20.140.160">
    <property type="match status" value="1"/>
</dbReference>
<sequence>MLYELITKELPFMRRYARAMTGDQMAGDLCVETMLQEHVLKPQPADAPLPADRTTLFGLLDSIIADPARHPELDSPLPSLGNLSSLSRRALFLTAVEQFEKDAAAQILGIALEELEDTLKNAERDLASSLATDVLIIEDEPMIAFQLKEIIESLGHELVARAQTREEAVKEARTKKPGLLLVDIQLADGSSGLDAMDEIMKFHQVPSIVITAYPERLLAGRTNEPAFLIPKPFRADHVKTVISQALLTQSAY</sequence>
<dbReference type="eggNOG" id="COG0784">
    <property type="taxonomic scope" value="Bacteria"/>
</dbReference>
<dbReference type="Pfam" id="PF00072">
    <property type="entry name" value="Response_reg"/>
    <property type="match status" value="1"/>
</dbReference>
<evidence type="ECO:0000256" key="3">
    <source>
        <dbReference type="SAM" id="Coils"/>
    </source>
</evidence>
<dbReference type="InterPro" id="IPR001789">
    <property type="entry name" value="Sig_transdc_resp-reg_receiver"/>
</dbReference>
<dbReference type="Gene3D" id="3.40.50.2300">
    <property type="match status" value="1"/>
</dbReference>
<evidence type="ECO:0000313" key="6">
    <source>
        <dbReference type="Proteomes" id="UP000024816"/>
    </source>
</evidence>
<dbReference type="RefSeq" id="WP_035583591.1">
    <property type="nucleotide sequence ID" value="NZ_ARYJ01000011.1"/>
</dbReference>
<dbReference type="PROSITE" id="PS50110">
    <property type="entry name" value="RESPONSE_REGULATORY"/>
    <property type="match status" value="1"/>
</dbReference>
<dbReference type="InterPro" id="IPR050595">
    <property type="entry name" value="Bact_response_regulator"/>
</dbReference>
<accession>A0A059F8D3</accession>
<dbReference type="PANTHER" id="PTHR44591">
    <property type="entry name" value="STRESS RESPONSE REGULATOR PROTEIN 1"/>
    <property type="match status" value="1"/>
</dbReference>
<dbReference type="STRING" id="1280952.HJA_14584"/>
<dbReference type="InterPro" id="IPR011006">
    <property type="entry name" value="CheY-like_superfamily"/>
</dbReference>
<name>A0A059F8D3_9PROT</name>
<organism evidence="5 6">
    <name type="scientific">Hyphomonas jannaschiana VP2</name>
    <dbReference type="NCBI Taxonomy" id="1280952"/>
    <lineage>
        <taxon>Bacteria</taxon>
        <taxon>Pseudomonadati</taxon>
        <taxon>Pseudomonadota</taxon>
        <taxon>Alphaproteobacteria</taxon>
        <taxon>Hyphomonadales</taxon>
        <taxon>Hyphomonadaceae</taxon>
        <taxon>Hyphomonas</taxon>
    </lineage>
</organism>
<dbReference type="Pfam" id="PF22233">
    <property type="entry name" value="PhyR_sigma-like"/>
    <property type="match status" value="1"/>
</dbReference>